<proteinExistence type="predicted"/>
<dbReference type="InterPro" id="IPR038162">
    <property type="entry name" value="SoxY_sf"/>
</dbReference>
<dbReference type="KEGG" id="fiy:BN1229_v1_0548"/>
<dbReference type="OrthoDB" id="9804570at2"/>
<dbReference type="InterPro" id="IPR016568">
    <property type="entry name" value="Sulphur_oxidation_SoxY"/>
</dbReference>
<feature type="domain" description="Ig-like SoxY" evidence="1">
    <location>
        <begin position="43"/>
        <end position="146"/>
    </location>
</feature>
<reference evidence="3" key="1">
    <citation type="submission" date="2015-02" db="EMBL/GenBank/DDBJ databases">
        <authorList>
            <person name="Chooi Y.-H."/>
        </authorList>
    </citation>
    <scope>NUCLEOTIDE SEQUENCE [LARGE SCALE GENOMIC DNA]</scope>
    <source>
        <strain evidence="3">strain Y</strain>
    </source>
</reference>
<dbReference type="Gene3D" id="2.60.40.2470">
    <property type="entry name" value="SoxY domain"/>
    <property type="match status" value="1"/>
</dbReference>
<name>A0A0D6JAQ8_9HYPH</name>
<dbReference type="RefSeq" id="WP_046476386.1">
    <property type="nucleotide sequence ID" value="NZ_LN829118.1"/>
</dbReference>
<dbReference type="Proteomes" id="UP000033187">
    <property type="component" value="Chromosome 1"/>
</dbReference>
<dbReference type="Pfam" id="PF13501">
    <property type="entry name" value="SoxY"/>
    <property type="match status" value="1"/>
</dbReference>
<protein>
    <submittedName>
        <fullName evidence="2">Sulfur oxidation protein SoxY</fullName>
    </submittedName>
</protein>
<dbReference type="AlphaFoldDB" id="A0A0D6JAQ8"/>
<dbReference type="PROSITE" id="PS51318">
    <property type="entry name" value="TAT"/>
    <property type="match status" value="1"/>
</dbReference>
<sequence>MTTRRHLLIGGGAGLVSLAIAPLPVGATEVLFDEALQSLTNGAEVKAGRVTLTIPGIAENGLSVYTTVAVDSPMTEADHVRAIHILSPRNPIALISSFHLGPRAGRPKVSTSIRLAGSQVVAAVAEMSDGSFWKDSKKVIVTIAACIDGG</sequence>
<dbReference type="InterPro" id="IPR032711">
    <property type="entry name" value="SoxY"/>
</dbReference>
<evidence type="ECO:0000313" key="3">
    <source>
        <dbReference type="Proteomes" id="UP000033187"/>
    </source>
</evidence>
<organism evidence="2 3">
    <name type="scientific">Candidatus Filomicrobium marinum</name>
    <dbReference type="NCBI Taxonomy" id="1608628"/>
    <lineage>
        <taxon>Bacteria</taxon>
        <taxon>Pseudomonadati</taxon>
        <taxon>Pseudomonadota</taxon>
        <taxon>Alphaproteobacteria</taxon>
        <taxon>Hyphomicrobiales</taxon>
        <taxon>Hyphomicrobiaceae</taxon>
        <taxon>Filomicrobium</taxon>
    </lineage>
</organism>
<evidence type="ECO:0000313" key="2">
    <source>
        <dbReference type="EMBL" id="CPR15887.1"/>
    </source>
</evidence>
<accession>A0A0D6JAQ8</accession>
<dbReference type="PIRSF" id="PIRSF010312">
    <property type="entry name" value="Sulphur_oxidation_SoxY"/>
    <property type="match status" value="1"/>
</dbReference>
<dbReference type="KEGG" id="fil:BN1229_v1_0546"/>
<gene>
    <name evidence="2" type="ORF">YBN1229_v1_0548</name>
</gene>
<evidence type="ECO:0000259" key="1">
    <source>
        <dbReference type="Pfam" id="PF13501"/>
    </source>
</evidence>
<dbReference type="InterPro" id="IPR006311">
    <property type="entry name" value="TAT_signal"/>
</dbReference>
<keyword evidence="3" id="KW-1185">Reference proteome</keyword>
<dbReference type="EMBL" id="LN829119">
    <property type="protein sequence ID" value="CPR15887.1"/>
    <property type="molecule type" value="Genomic_DNA"/>
</dbReference>